<dbReference type="Proteomes" id="UP000053718">
    <property type="component" value="Unassembled WGS sequence"/>
</dbReference>
<dbReference type="RefSeq" id="WP_034733544.1">
    <property type="nucleotide sequence ID" value="NZ_JPIN01000012.1"/>
</dbReference>
<dbReference type="SUPFAM" id="SSF47413">
    <property type="entry name" value="lambda repressor-like DNA-binding domains"/>
    <property type="match status" value="1"/>
</dbReference>
<evidence type="ECO:0000259" key="1">
    <source>
        <dbReference type="Pfam" id="PF15919"/>
    </source>
</evidence>
<dbReference type="Gene3D" id="3.30.160.250">
    <property type="match status" value="1"/>
</dbReference>
<organism evidence="2 3">
    <name type="scientific">Pseudidiomarina atlantica</name>
    <dbReference type="NCBI Taxonomy" id="1517416"/>
    <lineage>
        <taxon>Bacteria</taxon>
        <taxon>Pseudomonadati</taxon>
        <taxon>Pseudomonadota</taxon>
        <taxon>Gammaproteobacteria</taxon>
        <taxon>Alteromonadales</taxon>
        <taxon>Idiomarinaceae</taxon>
        <taxon>Pseudidiomarina</taxon>
    </lineage>
</organism>
<dbReference type="PANTHER" id="PTHR34504">
    <property type="entry name" value="ANTITOXIN HICB"/>
    <property type="match status" value="1"/>
</dbReference>
<dbReference type="STRING" id="1517416.IDAT_11025"/>
<dbReference type="SUPFAM" id="SSF143100">
    <property type="entry name" value="TTHA1013/TTHA0281-like"/>
    <property type="match status" value="1"/>
</dbReference>
<dbReference type="CDD" id="cd00093">
    <property type="entry name" value="HTH_XRE"/>
    <property type="match status" value="1"/>
</dbReference>
<dbReference type="InterPro" id="IPR031807">
    <property type="entry name" value="HicB-like"/>
</dbReference>
<sequence>MQYPVIIEPDGNNYMASFPDIPEALTCGKTYQDALLQAQDALLTAFEFYFEDQRSVPLPSPAQGRDTVNVPASVWVKVLVLNTMLEQRISQAELAKRMGTRKQEMQRVINLGHNTKIDTLNRALEVMGKRLQVSVD</sequence>
<reference evidence="2 3" key="1">
    <citation type="submission" date="2014-06" db="EMBL/GenBank/DDBJ databases">
        <title>Draft genome sequence of Idiomarina sp. MCCC 1A10513.</title>
        <authorList>
            <person name="Du J."/>
            <person name="Lai Q."/>
            <person name="Shao Z."/>
        </authorList>
    </citation>
    <scope>NUCLEOTIDE SEQUENCE [LARGE SCALE GENOMIC DNA]</scope>
    <source>
        <strain evidence="2 3">MCCC 1A10513</strain>
    </source>
</reference>
<proteinExistence type="predicted"/>
<accession>A0A094ILR4</accession>
<evidence type="ECO:0000313" key="2">
    <source>
        <dbReference type="EMBL" id="KFZ28112.1"/>
    </source>
</evidence>
<dbReference type="OrthoDB" id="5772151at2"/>
<dbReference type="AlphaFoldDB" id="A0A094ILR4"/>
<dbReference type="InterPro" id="IPR001387">
    <property type="entry name" value="Cro/C1-type_HTH"/>
</dbReference>
<dbReference type="PANTHER" id="PTHR34504:SF4">
    <property type="entry name" value="ANTITOXIN HICB"/>
    <property type="match status" value="1"/>
</dbReference>
<evidence type="ECO:0000313" key="3">
    <source>
        <dbReference type="Proteomes" id="UP000053718"/>
    </source>
</evidence>
<feature type="domain" description="HicB-like antitoxin of toxin-antitoxin system" evidence="1">
    <location>
        <begin position="3"/>
        <end position="88"/>
    </location>
</feature>
<dbReference type="Gene3D" id="1.10.260.40">
    <property type="entry name" value="lambda repressor-like DNA-binding domains"/>
    <property type="match status" value="1"/>
</dbReference>
<dbReference type="InterPro" id="IPR051404">
    <property type="entry name" value="TA_system_antitoxin"/>
</dbReference>
<gene>
    <name evidence="2" type="ORF">IDAT_11025</name>
</gene>
<comment type="caution">
    <text evidence="2">The sequence shown here is derived from an EMBL/GenBank/DDBJ whole genome shotgun (WGS) entry which is preliminary data.</text>
</comment>
<keyword evidence="3" id="KW-1185">Reference proteome</keyword>
<dbReference type="eggNOG" id="COG1598">
    <property type="taxonomic scope" value="Bacteria"/>
</dbReference>
<dbReference type="EMBL" id="JPIN01000012">
    <property type="protein sequence ID" value="KFZ28112.1"/>
    <property type="molecule type" value="Genomic_DNA"/>
</dbReference>
<dbReference type="Pfam" id="PF15919">
    <property type="entry name" value="HicB_lk_antitox"/>
    <property type="match status" value="1"/>
</dbReference>
<dbReference type="InterPro" id="IPR035069">
    <property type="entry name" value="TTHA1013/TTHA0281-like"/>
</dbReference>
<dbReference type="InterPro" id="IPR010982">
    <property type="entry name" value="Lambda_DNA-bd_dom_sf"/>
</dbReference>
<protein>
    <submittedName>
        <fullName evidence="2">Antitoxin</fullName>
    </submittedName>
</protein>
<dbReference type="GO" id="GO:0003677">
    <property type="term" value="F:DNA binding"/>
    <property type="evidence" value="ECO:0007669"/>
    <property type="project" value="InterPro"/>
</dbReference>
<name>A0A094ILR4_9GAMM</name>